<accession>A0A7J6UU72</accession>
<dbReference type="EMBL" id="JABWDY010043322">
    <property type="protein sequence ID" value="KAF5176008.1"/>
    <property type="molecule type" value="Genomic_DNA"/>
</dbReference>
<dbReference type="GO" id="GO:0007091">
    <property type="term" value="P:metaphase/anaphase transition of mitotic cell cycle"/>
    <property type="evidence" value="ECO:0007669"/>
    <property type="project" value="TreeGrafter"/>
</dbReference>
<keyword evidence="2" id="KW-0498">Mitosis</keyword>
<dbReference type="Pfam" id="PF12859">
    <property type="entry name" value="ANAPC1"/>
    <property type="match status" value="1"/>
</dbReference>
<dbReference type="InterPro" id="IPR049255">
    <property type="entry name" value="Apc1_N"/>
</dbReference>
<evidence type="ECO:0000256" key="1">
    <source>
        <dbReference type="ARBA" id="ARBA00022618"/>
    </source>
</evidence>
<dbReference type="OrthoDB" id="26401at2759"/>
<name>A0A7J6UU72_THATH</name>
<dbReference type="GO" id="GO:0060090">
    <property type="term" value="F:molecular adaptor activity"/>
    <property type="evidence" value="ECO:0007669"/>
    <property type="project" value="TreeGrafter"/>
</dbReference>
<dbReference type="GO" id="GO:0005680">
    <property type="term" value="C:anaphase-promoting complex"/>
    <property type="evidence" value="ECO:0007669"/>
    <property type="project" value="InterPro"/>
</dbReference>
<keyword evidence="3" id="KW-0131">Cell cycle</keyword>
<protein>
    <submittedName>
        <fullName evidence="5">Anaphase-promoting complex subunit</fullName>
    </submittedName>
</protein>
<sequence>LDDAVEERVNVIVHNGQMFRCALRRSPSSSLTNDCITAMAEGLHSTFYNHLLVLLWEDGNSGYLAKADSGVDSEWEAFNNIKMHICGKSSIFHKRYRMATSVTGIPGAPALTLQMFDCSSSNIEDKDTADKSFYSQLLLETLDSLHPLYENLKLDNLRKR</sequence>
<dbReference type="InterPro" id="IPR024990">
    <property type="entry name" value="Apc1"/>
</dbReference>
<dbReference type="GO" id="GO:0031145">
    <property type="term" value="P:anaphase-promoting complex-dependent catabolic process"/>
    <property type="evidence" value="ECO:0007669"/>
    <property type="project" value="TreeGrafter"/>
</dbReference>
<evidence type="ECO:0000259" key="4">
    <source>
        <dbReference type="Pfam" id="PF12859"/>
    </source>
</evidence>
<organism evidence="5 6">
    <name type="scientific">Thalictrum thalictroides</name>
    <name type="common">Rue-anemone</name>
    <name type="synonym">Anemone thalictroides</name>
    <dbReference type="NCBI Taxonomy" id="46969"/>
    <lineage>
        <taxon>Eukaryota</taxon>
        <taxon>Viridiplantae</taxon>
        <taxon>Streptophyta</taxon>
        <taxon>Embryophyta</taxon>
        <taxon>Tracheophyta</taxon>
        <taxon>Spermatophyta</taxon>
        <taxon>Magnoliopsida</taxon>
        <taxon>Ranunculales</taxon>
        <taxon>Ranunculaceae</taxon>
        <taxon>Thalictroideae</taxon>
        <taxon>Thalictrum</taxon>
    </lineage>
</organism>
<proteinExistence type="predicted"/>
<dbReference type="GO" id="GO:0070979">
    <property type="term" value="P:protein K11-linked ubiquitination"/>
    <property type="evidence" value="ECO:0007669"/>
    <property type="project" value="TreeGrafter"/>
</dbReference>
<feature type="non-terminal residue" evidence="5">
    <location>
        <position position="1"/>
    </location>
</feature>
<feature type="domain" description="Anaphase-promoting complex subunit 1 N-terminal" evidence="4">
    <location>
        <begin position="4"/>
        <end position="79"/>
    </location>
</feature>
<evidence type="ECO:0000313" key="5">
    <source>
        <dbReference type="EMBL" id="KAF5176008.1"/>
    </source>
</evidence>
<evidence type="ECO:0000256" key="3">
    <source>
        <dbReference type="ARBA" id="ARBA00023306"/>
    </source>
</evidence>
<evidence type="ECO:0000313" key="6">
    <source>
        <dbReference type="Proteomes" id="UP000554482"/>
    </source>
</evidence>
<keyword evidence="6" id="KW-1185">Reference proteome</keyword>
<dbReference type="AlphaFoldDB" id="A0A7J6UU72"/>
<comment type="caution">
    <text evidence="5">The sequence shown here is derived from an EMBL/GenBank/DDBJ whole genome shotgun (WGS) entry which is preliminary data.</text>
</comment>
<dbReference type="GO" id="GO:0051301">
    <property type="term" value="P:cell division"/>
    <property type="evidence" value="ECO:0007669"/>
    <property type="project" value="UniProtKB-KW"/>
</dbReference>
<evidence type="ECO:0000256" key="2">
    <source>
        <dbReference type="ARBA" id="ARBA00022776"/>
    </source>
</evidence>
<dbReference type="Proteomes" id="UP000554482">
    <property type="component" value="Unassembled WGS sequence"/>
</dbReference>
<dbReference type="PANTHER" id="PTHR12827:SF3">
    <property type="entry name" value="ANAPHASE-PROMOTING COMPLEX SUBUNIT 1"/>
    <property type="match status" value="1"/>
</dbReference>
<reference evidence="5 6" key="1">
    <citation type="submission" date="2020-06" db="EMBL/GenBank/DDBJ databases">
        <title>Transcriptomic and genomic resources for Thalictrum thalictroides and T. hernandezii: Facilitating candidate gene discovery in an emerging model plant lineage.</title>
        <authorList>
            <person name="Arias T."/>
            <person name="Riano-Pachon D.M."/>
            <person name="Di Stilio V.S."/>
        </authorList>
    </citation>
    <scope>NUCLEOTIDE SEQUENCE [LARGE SCALE GENOMIC DNA]</scope>
    <source>
        <strain evidence="6">cv. WT478/WT964</strain>
        <tissue evidence="5">Leaves</tissue>
    </source>
</reference>
<gene>
    <name evidence="5" type="ORF">FRX31_034405</name>
</gene>
<dbReference type="PANTHER" id="PTHR12827">
    <property type="entry name" value="MEIOTIC CHECKPOINT REGULATOR TSG24 FAMILY MEMBER"/>
    <property type="match status" value="1"/>
</dbReference>
<keyword evidence="1" id="KW-0132">Cell division</keyword>